<dbReference type="EMBL" id="DXEV01000160">
    <property type="protein sequence ID" value="HIX57407.1"/>
    <property type="molecule type" value="Genomic_DNA"/>
</dbReference>
<proteinExistence type="predicted"/>
<name>A0A9D1WFT7_9GAMM</name>
<reference evidence="1" key="1">
    <citation type="journal article" date="2021" name="PeerJ">
        <title>Extensive microbial diversity within the chicken gut microbiome revealed by metagenomics and culture.</title>
        <authorList>
            <person name="Gilroy R."/>
            <person name="Ravi A."/>
            <person name="Getino M."/>
            <person name="Pursley I."/>
            <person name="Horton D.L."/>
            <person name="Alikhan N.F."/>
            <person name="Baker D."/>
            <person name="Gharbi K."/>
            <person name="Hall N."/>
            <person name="Watson M."/>
            <person name="Adriaenssens E.M."/>
            <person name="Foster-Nyarko E."/>
            <person name="Jarju S."/>
            <person name="Secka A."/>
            <person name="Antonio M."/>
            <person name="Oren A."/>
            <person name="Chaudhuri R.R."/>
            <person name="La Ragione R."/>
            <person name="Hildebrand F."/>
            <person name="Pallen M.J."/>
        </authorList>
    </citation>
    <scope>NUCLEOTIDE SEQUENCE</scope>
    <source>
        <strain evidence="1">USASDec5-558</strain>
    </source>
</reference>
<protein>
    <submittedName>
        <fullName evidence="1">Uncharacterized protein</fullName>
    </submittedName>
</protein>
<accession>A0A9D1WFT7</accession>
<dbReference type="Proteomes" id="UP000886829">
    <property type="component" value="Unassembled WGS sequence"/>
</dbReference>
<comment type="caution">
    <text evidence="1">The sequence shown here is derived from an EMBL/GenBank/DDBJ whole genome shotgun (WGS) entry which is preliminary data.</text>
</comment>
<organism evidence="1 2">
    <name type="scientific">Candidatus Anaerobiospirillum pullistercoris</name>
    <dbReference type="NCBI Taxonomy" id="2838452"/>
    <lineage>
        <taxon>Bacteria</taxon>
        <taxon>Pseudomonadati</taxon>
        <taxon>Pseudomonadota</taxon>
        <taxon>Gammaproteobacteria</taxon>
        <taxon>Aeromonadales</taxon>
        <taxon>Succinivibrionaceae</taxon>
        <taxon>Anaerobiospirillum</taxon>
    </lineage>
</organism>
<dbReference type="AlphaFoldDB" id="A0A9D1WFT7"/>
<evidence type="ECO:0000313" key="2">
    <source>
        <dbReference type="Proteomes" id="UP000886829"/>
    </source>
</evidence>
<reference evidence="1" key="2">
    <citation type="submission" date="2021-04" db="EMBL/GenBank/DDBJ databases">
        <authorList>
            <person name="Gilroy R."/>
        </authorList>
    </citation>
    <scope>NUCLEOTIDE SEQUENCE</scope>
    <source>
        <strain evidence="1">USASDec5-558</strain>
    </source>
</reference>
<sequence length="76" mass="8417">MVYLVSFGIFLLFMLCMALSLIFKRGSLKSESEAHALLEGINCAACTNSACGFHGQQRRKPSKSCLQKAEIDFKQV</sequence>
<evidence type="ECO:0000313" key="1">
    <source>
        <dbReference type="EMBL" id="HIX57407.1"/>
    </source>
</evidence>
<gene>
    <name evidence="1" type="ORF">H9850_08060</name>
</gene>